<organism evidence="4 5">
    <name type="scientific">Oldenlandia corymbosa var. corymbosa</name>
    <dbReference type="NCBI Taxonomy" id="529605"/>
    <lineage>
        <taxon>Eukaryota</taxon>
        <taxon>Viridiplantae</taxon>
        <taxon>Streptophyta</taxon>
        <taxon>Embryophyta</taxon>
        <taxon>Tracheophyta</taxon>
        <taxon>Spermatophyta</taxon>
        <taxon>Magnoliopsida</taxon>
        <taxon>eudicotyledons</taxon>
        <taxon>Gunneridae</taxon>
        <taxon>Pentapetalae</taxon>
        <taxon>asterids</taxon>
        <taxon>lamiids</taxon>
        <taxon>Gentianales</taxon>
        <taxon>Rubiaceae</taxon>
        <taxon>Rubioideae</taxon>
        <taxon>Spermacoceae</taxon>
        <taxon>Hedyotis-Oldenlandia complex</taxon>
        <taxon>Oldenlandia</taxon>
    </lineage>
</organism>
<dbReference type="InterPro" id="IPR008030">
    <property type="entry name" value="NmrA-like"/>
</dbReference>
<sequence length="308" mass="33898">MAQKSKILIIGGTGYIGKHIVEASLKEGHPTVVLVRETTVSDPVKGKLVESFKNSGATLVYGDLKDYDSLVKAVKLVDVVISNVSHQQIPDQIKLIDAIKEAGNIKKFYPSEFGIDVDRHAAVDPAKHIFVAKIQIRRAIEAAGIPYTYIVPNGFAGYFVPTLSQPGATSPSHDKVVIYGDGNTKAVYNFEQDVGAYTIKTVDDPRTLNKIVYIRPPKNTVTFNELVGIWEKKIGKTLEKEYQPEEQLLKKIKEAPVPLNITLSIIHCIVVKGGATDIAIEPSFGVEASELYPDVKYTTVEEFFEKLA</sequence>
<keyword evidence="2" id="KW-0560">Oxidoreductase</keyword>
<name>A0AAV1EAW3_OLDCO</name>
<accession>A0AAV1EAW3</accession>
<feature type="domain" description="NmrA-like" evidence="3">
    <location>
        <begin position="3"/>
        <end position="304"/>
    </location>
</feature>
<dbReference type="Gene3D" id="3.40.50.720">
    <property type="entry name" value="NAD(P)-binding Rossmann-like Domain"/>
    <property type="match status" value="1"/>
</dbReference>
<dbReference type="Pfam" id="PF05368">
    <property type="entry name" value="NmrA"/>
    <property type="match status" value="1"/>
</dbReference>
<protein>
    <submittedName>
        <fullName evidence="4">OLC1v1018007C1</fullName>
    </submittedName>
</protein>
<keyword evidence="5" id="KW-1185">Reference proteome</keyword>
<dbReference type="InterPro" id="IPR050608">
    <property type="entry name" value="NmrA-type/Isoflavone_red_sf"/>
</dbReference>
<dbReference type="GO" id="GO:0016491">
    <property type="term" value="F:oxidoreductase activity"/>
    <property type="evidence" value="ECO:0007669"/>
    <property type="project" value="UniProtKB-KW"/>
</dbReference>
<evidence type="ECO:0000256" key="1">
    <source>
        <dbReference type="ARBA" id="ARBA00022857"/>
    </source>
</evidence>
<evidence type="ECO:0000259" key="3">
    <source>
        <dbReference type="Pfam" id="PF05368"/>
    </source>
</evidence>
<dbReference type="EMBL" id="OX459125">
    <property type="protein sequence ID" value="CAI9116771.1"/>
    <property type="molecule type" value="Genomic_DNA"/>
</dbReference>
<dbReference type="PANTHER" id="PTHR43349:SF93">
    <property type="entry name" value="ISOFLAVONE REDUCTASE HOMOLOG P3-RELATED"/>
    <property type="match status" value="1"/>
</dbReference>
<gene>
    <name evidence="4" type="ORF">OLC1_LOCUS22975</name>
</gene>
<dbReference type="Proteomes" id="UP001161247">
    <property type="component" value="Chromosome 8"/>
</dbReference>
<dbReference type="AlphaFoldDB" id="A0AAV1EAW3"/>
<dbReference type="SUPFAM" id="SSF51735">
    <property type="entry name" value="NAD(P)-binding Rossmann-fold domains"/>
    <property type="match status" value="1"/>
</dbReference>
<dbReference type="PANTHER" id="PTHR43349">
    <property type="entry name" value="PINORESINOL REDUCTASE-RELATED"/>
    <property type="match status" value="1"/>
</dbReference>
<evidence type="ECO:0000256" key="2">
    <source>
        <dbReference type="ARBA" id="ARBA00023002"/>
    </source>
</evidence>
<reference evidence="4" key="1">
    <citation type="submission" date="2023-03" db="EMBL/GenBank/DDBJ databases">
        <authorList>
            <person name="Julca I."/>
        </authorList>
    </citation>
    <scope>NUCLEOTIDE SEQUENCE</scope>
</reference>
<keyword evidence="1" id="KW-0521">NADP</keyword>
<dbReference type="InterPro" id="IPR045312">
    <property type="entry name" value="PCBER-like"/>
</dbReference>
<proteinExistence type="predicted"/>
<evidence type="ECO:0000313" key="5">
    <source>
        <dbReference type="Proteomes" id="UP001161247"/>
    </source>
</evidence>
<dbReference type="CDD" id="cd05259">
    <property type="entry name" value="PCBER_SDR_a"/>
    <property type="match status" value="1"/>
</dbReference>
<dbReference type="InterPro" id="IPR036291">
    <property type="entry name" value="NAD(P)-bd_dom_sf"/>
</dbReference>
<evidence type="ECO:0000313" key="4">
    <source>
        <dbReference type="EMBL" id="CAI9116771.1"/>
    </source>
</evidence>
<dbReference type="Gene3D" id="3.90.25.10">
    <property type="entry name" value="UDP-galactose 4-epimerase, domain 1"/>
    <property type="match status" value="1"/>
</dbReference>